<proteinExistence type="predicted"/>
<sequence length="139" mass="15290">MSHNTDTSSHTVDPTTSPLSAPAAVHLLQNNTHALSSPSNPPSATITASNITNLDHVQLNNSNYLVWKTLFSTCLKSHDPDAYSVTSPVSPAPERSDEAEKRDSILTSNALSYWRRTRTPSVRTWLQATSKLLLRYQTS</sequence>
<dbReference type="AlphaFoldDB" id="A0A2I0J988"/>
<evidence type="ECO:0000256" key="1">
    <source>
        <dbReference type="SAM" id="MobiDB-lite"/>
    </source>
</evidence>
<evidence type="ECO:0008006" key="4">
    <source>
        <dbReference type="Google" id="ProtNLM"/>
    </source>
</evidence>
<evidence type="ECO:0000313" key="3">
    <source>
        <dbReference type="Proteomes" id="UP000233551"/>
    </source>
</evidence>
<gene>
    <name evidence="2" type="ORF">CRG98_026769</name>
</gene>
<feature type="region of interest" description="Disordered" evidence="1">
    <location>
        <begin position="81"/>
        <end position="102"/>
    </location>
</feature>
<evidence type="ECO:0000313" key="2">
    <source>
        <dbReference type="EMBL" id="PKI52821.1"/>
    </source>
</evidence>
<keyword evidence="3" id="KW-1185">Reference proteome</keyword>
<dbReference type="Proteomes" id="UP000233551">
    <property type="component" value="Unassembled WGS sequence"/>
</dbReference>
<accession>A0A2I0J988</accession>
<name>A0A2I0J988_PUNGR</name>
<dbReference type="EMBL" id="PGOL01001893">
    <property type="protein sequence ID" value="PKI52821.1"/>
    <property type="molecule type" value="Genomic_DNA"/>
</dbReference>
<organism evidence="2 3">
    <name type="scientific">Punica granatum</name>
    <name type="common">Pomegranate</name>
    <dbReference type="NCBI Taxonomy" id="22663"/>
    <lineage>
        <taxon>Eukaryota</taxon>
        <taxon>Viridiplantae</taxon>
        <taxon>Streptophyta</taxon>
        <taxon>Embryophyta</taxon>
        <taxon>Tracheophyta</taxon>
        <taxon>Spermatophyta</taxon>
        <taxon>Magnoliopsida</taxon>
        <taxon>eudicotyledons</taxon>
        <taxon>Gunneridae</taxon>
        <taxon>Pentapetalae</taxon>
        <taxon>rosids</taxon>
        <taxon>malvids</taxon>
        <taxon>Myrtales</taxon>
        <taxon>Lythraceae</taxon>
        <taxon>Punica</taxon>
    </lineage>
</organism>
<protein>
    <recommendedName>
        <fullName evidence="4">Retrotransposon Copia-like N-terminal domain-containing protein</fullName>
    </recommendedName>
</protein>
<reference evidence="2 3" key="1">
    <citation type="submission" date="2017-11" db="EMBL/GenBank/DDBJ databases">
        <title>De-novo sequencing of pomegranate (Punica granatum L.) genome.</title>
        <authorList>
            <person name="Akparov Z."/>
            <person name="Amiraslanov A."/>
            <person name="Hajiyeva S."/>
            <person name="Abbasov M."/>
            <person name="Kaur K."/>
            <person name="Hamwieh A."/>
            <person name="Solovyev V."/>
            <person name="Salamov A."/>
            <person name="Braich B."/>
            <person name="Kosarev P."/>
            <person name="Mahmoud A."/>
            <person name="Hajiyev E."/>
            <person name="Babayeva S."/>
            <person name="Izzatullayeva V."/>
            <person name="Mammadov A."/>
            <person name="Mammadov A."/>
            <person name="Sharifova S."/>
            <person name="Ojaghi J."/>
            <person name="Eynullazada K."/>
            <person name="Bayramov B."/>
            <person name="Abdulazimova A."/>
            <person name="Shahmuradov I."/>
        </authorList>
    </citation>
    <scope>NUCLEOTIDE SEQUENCE [LARGE SCALE GENOMIC DNA]</scope>
    <source>
        <strain evidence="3">cv. AG2017</strain>
        <tissue evidence="2">Leaf</tissue>
    </source>
</reference>
<comment type="caution">
    <text evidence="2">The sequence shown here is derived from an EMBL/GenBank/DDBJ whole genome shotgun (WGS) entry which is preliminary data.</text>
</comment>